<reference evidence="3 4" key="1">
    <citation type="journal article" date="2016" name="Int. J. Mol. Sci.">
        <title>Comparative genomics of the extreme acidophile Acidithiobacillus thiooxidans reveals intraspecific divergence and niche adaptation.</title>
        <authorList>
            <person name="Zhang X."/>
            <person name="Feng X."/>
            <person name="Tao J."/>
            <person name="Ma L."/>
            <person name="Xiao Y."/>
            <person name="Liang Y."/>
            <person name="Liu X."/>
            <person name="Yin H."/>
        </authorList>
    </citation>
    <scope>NUCLEOTIDE SEQUENCE [LARGE SCALE GENOMIC DNA]</scope>
    <source>
        <strain evidence="3 4">A02</strain>
        <strain evidence="2">DXS-W</strain>
    </source>
</reference>
<comment type="caution">
    <text evidence="3">The sequence shown here is derived from an EMBL/GenBank/DDBJ whole genome shotgun (WGS) entry which is preliminary data.</text>
</comment>
<feature type="compositionally biased region" description="Basic and acidic residues" evidence="1">
    <location>
        <begin position="55"/>
        <end position="73"/>
    </location>
</feature>
<gene>
    <name evidence="2" type="ORF">A6M23_15310</name>
    <name evidence="3" type="ORF">A6P07_12750</name>
</gene>
<name>A0A1C2I4R7_ACITH</name>
<organism evidence="3 4">
    <name type="scientific">Acidithiobacillus thiooxidans</name>
    <name type="common">Thiobacillus thiooxidans</name>
    <dbReference type="NCBI Taxonomy" id="930"/>
    <lineage>
        <taxon>Bacteria</taxon>
        <taxon>Pseudomonadati</taxon>
        <taxon>Pseudomonadota</taxon>
        <taxon>Acidithiobacillia</taxon>
        <taxon>Acidithiobacillales</taxon>
        <taxon>Acidithiobacillaceae</taxon>
        <taxon>Acidithiobacillus</taxon>
    </lineage>
</organism>
<proteinExistence type="predicted"/>
<dbReference type="Proteomes" id="UP000094893">
    <property type="component" value="Unassembled WGS sequence"/>
</dbReference>
<accession>A0A1C2I4R7</accession>
<dbReference type="Proteomes" id="UP000095008">
    <property type="component" value="Unassembled WGS sequence"/>
</dbReference>
<evidence type="ECO:0000313" key="2">
    <source>
        <dbReference type="EMBL" id="OCX69463.1"/>
    </source>
</evidence>
<dbReference type="AlphaFoldDB" id="A0A1C2I4R7"/>
<dbReference type="RefSeq" id="WP_010637149.1">
    <property type="nucleotide sequence ID" value="NZ_JABBDT010000139.1"/>
</dbReference>
<dbReference type="EMBL" id="LWRY01000213">
    <property type="protein sequence ID" value="OCX69463.1"/>
    <property type="molecule type" value="Genomic_DNA"/>
</dbReference>
<evidence type="ECO:0000256" key="1">
    <source>
        <dbReference type="SAM" id="MobiDB-lite"/>
    </source>
</evidence>
<dbReference type="eggNOG" id="ENOG5032CSQ">
    <property type="taxonomic scope" value="Bacteria"/>
</dbReference>
<evidence type="ECO:0000313" key="3">
    <source>
        <dbReference type="EMBL" id="OCX71004.1"/>
    </source>
</evidence>
<keyword evidence="5" id="KW-1185">Reference proteome</keyword>
<sequence>MQIREEKEHSVELVLSANEAEHIARNIQDNAKLAGAAAVALADFLQKEGFSGDKLPSEAMRHEWKNPDDMSPS</sequence>
<protein>
    <submittedName>
        <fullName evidence="3">Uncharacterized protein</fullName>
    </submittedName>
</protein>
<evidence type="ECO:0000313" key="5">
    <source>
        <dbReference type="Proteomes" id="UP000095008"/>
    </source>
</evidence>
<dbReference type="EMBL" id="LWSA01000181">
    <property type="protein sequence ID" value="OCX71004.1"/>
    <property type="molecule type" value="Genomic_DNA"/>
</dbReference>
<evidence type="ECO:0000313" key="4">
    <source>
        <dbReference type="Proteomes" id="UP000094893"/>
    </source>
</evidence>
<feature type="region of interest" description="Disordered" evidence="1">
    <location>
        <begin position="51"/>
        <end position="73"/>
    </location>
</feature>